<evidence type="ECO:0000313" key="3">
    <source>
        <dbReference type="Proteomes" id="UP000076761"/>
    </source>
</evidence>
<dbReference type="InParanoid" id="A0A165NBT8"/>
<evidence type="ECO:0000313" key="2">
    <source>
        <dbReference type="EMBL" id="KZT19435.1"/>
    </source>
</evidence>
<dbReference type="Proteomes" id="UP000076761">
    <property type="component" value="Unassembled WGS sequence"/>
</dbReference>
<feature type="compositionally biased region" description="Polar residues" evidence="1">
    <location>
        <begin position="36"/>
        <end position="53"/>
    </location>
</feature>
<dbReference type="AlphaFoldDB" id="A0A165NBT8"/>
<name>A0A165NBT8_9AGAM</name>
<sequence length="496" mass="52437">MLRPPKLAALGLLGVTPNPPPTPARMYTSCRPYPTPGSSGDGASNNISLSTVPESGDALPTSSSRPICAFGRRNTGSGEGVVNDANLGRFGDTLLSDRVDVSESGGASSSIDAPHTCVSLRRERRAGLYLDARGPKLWSEHHEIWCRTLLAAFERTEPFSAPSTSASFHPAPLLDSLRPMSLLDLSQPASLLDPPRSLRREQGRGLYLDARGARLWSEHHEIWWRILPARPERTDPFSIAQTLDVSCPTSLLDSFRPASLFDSSLPASLFDSSLPASPTPSTDSASLTHGLSLLFTLPAPSLPAPSLPITGLALPALFLLITLPAPSPPITLLAPSLLLTLAAPSLPITALTFPAPSLPATTGLALPIPSLLLTLPTPSLLLTLPIPSLPAPSLPATTGLTRPTTLVRPLDGSLGSQNGLIPLFAHVSFSSAHVSFSFSLTAPLPPASHLLLHIPPTPHNRLPAPPPRKHRIEHDPPAPPPHAPQQQQHDAAHEPA</sequence>
<feature type="region of interest" description="Disordered" evidence="1">
    <location>
        <begin position="455"/>
        <end position="496"/>
    </location>
</feature>
<evidence type="ECO:0000256" key="1">
    <source>
        <dbReference type="SAM" id="MobiDB-lite"/>
    </source>
</evidence>
<organism evidence="2 3">
    <name type="scientific">Neolentinus lepideus HHB14362 ss-1</name>
    <dbReference type="NCBI Taxonomy" id="1314782"/>
    <lineage>
        <taxon>Eukaryota</taxon>
        <taxon>Fungi</taxon>
        <taxon>Dikarya</taxon>
        <taxon>Basidiomycota</taxon>
        <taxon>Agaricomycotina</taxon>
        <taxon>Agaricomycetes</taxon>
        <taxon>Gloeophyllales</taxon>
        <taxon>Gloeophyllaceae</taxon>
        <taxon>Neolentinus</taxon>
    </lineage>
</organism>
<accession>A0A165NBT8</accession>
<proteinExistence type="predicted"/>
<keyword evidence="3" id="KW-1185">Reference proteome</keyword>
<reference evidence="2 3" key="1">
    <citation type="journal article" date="2016" name="Mol. Biol. Evol.">
        <title>Comparative Genomics of Early-Diverging Mushroom-Forming Fungi Provides Insights into the Origins of Lignocellulose Decay Capabilities.</title>
        <authorList>
            <person name="Nagy L.G."/>
            <person name="Riley R."/>
            <person name="Tritt A."/>
            <person name="Adam C."/>
            <person name="Daum C."/>
            <person name="Floudas D."/>
            <person name="Sun H."/>
            <person name="Yadav J.S."/>
            <person name="Pangilinan J."/>
            <person name="Larsson K.H."/>
            <person name="Matsuura K."/>
            <person name="Barry K."/>
            <person name="Labutti K."/>
            <person name="Kuo R."/>
            <person name="Ohm R.A."/>
            <person name="Bhattacharya S.S."/>
            <person name="Shirouzu T."/>
            <person name="Yoshinaga Y."/>
            <person name="Martin F.M."/>
            <person name="Grigoriev I.V."/>
            <person name="Hibbett D.S."/>
        </authorList>
    </citation>
    <scope>NUCLEOTIDE SEQUENCE [LARGE SCALE GENOMIC DNA]</scope>
    <source>
        <strain evidence="2 3">HHB14362 ss-1</strain>
    </source>
</reference>
<feature type="region of interest" description="Disordered" evidence="1">
    <location>
        <begin position="32"/>
        <end position="64"/>
    </location>
</feature>
<protein>
    <submittedName>
        <fullName evidence="2">Uncharacterized protein</fullName>
    </submittedName>
</protein>
<feature type="compositionally biased region" description="Pro residues" evidence="1">
    <location>
        <begin position="455"/>
        <end position="466"/>
    </location>
</feature>
<gene>
    <name evidence="2" type="ORF">NEOLEDRAFT_1245859</name>
</gene>
<dbReference type="EMBL" id="KV425641">
    <property type="protein sequence ID" value="KZT19435.1"/>
    <property type="molecule type" value="Genomic_DNA"/>
</dbReference>